<name>A0AAV5FZX1_ELECO</name>
<evidence type="ECO:0000313" key="3">
    <source>
        <dbReference type="Proteomes" id="UP001054889"/>
    </source>
</evidence>
<dbReference type="GO" id="GO:0006457">
    <property type="term" value="P:protein folding"/>
    <property type="evidence" value="ECO:0007669"/>
    <property type="project" value="InterPro"/>
</dbReference>
<evidence type="ECO:0000256" key="1">
    <source>
        <dbReference type="ARBA" id="ARBA00008045"/>
    </source>
</evidence>
<dbReference type="Gene3D" id="1.10.287.370">
    <property type="match status" value="1"/>
</dbReference>
<dbReference type="AlphaFoldDB" id="A0AAV5FZX1"/>
<dbReference type="InterPro" id="IPR002777">
    <property type="entry name" value="PFD_beta-like"/>
</dbReference>
<dbReference type="SUPFAM" id="SSF46579">
    <property type="entry name" value="Prefoldin"/>
    <property type="match status" value="1"/>
</dbReference>
<reference evidence="2" key="2">
    <citation type="submission" date="2021-12" db="EMBL/GenBank/DDBJ databases">
        <title>Resequencing data analysis of finger millet.</title>
        <authorList>
            <person name="Hatakeyama M."/>
            <person name="Aluri S."/>
            <person name="Balachadran M.T."/>
            <person name="Sivarajan S.R."/>
            <person name="Poveda L."/>
            <person name="Shimizu-Inatsugi R."/>
            <person name="Schlapbach R."/>
            <person name="Sreeman S.M."/>
            <person name="Shimizu K.K."/>
        </authorList>
    </citation>
    <scope>NUCLEOTIDE SEQUENCE</scope>
</reference>
<dbReference type="GO" id="GO:0009409">
    <property type="term" value="P:response to cold"/>
    <property type="evidence" value="ECO:0007669"/>
    <property type="project" value="UniProtKB-ARBA"/>
</dbReference>
<evidence type="ECO:0000313" key="2">
    <source>
        <dbReference type="EMBL" id="GJN40458.1"/>
    </source>
</evidence>
<evidence type="ECO:0008006" key="4">
    <source>
        <dbReference type="Google" id="ProtNLM"/>
    </source>
</evidence>
<accession>A0AAV5FZX1</accession>
<proteinExistence type="inferred from homology"/>
<reference evidence="2" key="1">
    <citation type="journal article" date="2018" name="DNA Res.">
        <title>Multiple hybrid de novo genome assembly of finger millet, an orphan allotetraploid crop.</title>
        <authorList>
            <person name="Hatakeyama M."/>
            <person name="Aluri S."/>
            <person name="Balachadran M.T."/>
            <person name="Sivarajan S.R."/>
            <person name="Patrignani A."/>
            <person name="Gruter S."/>
            <person name="Poveda L."/>
            <person name="Shimizu-Inatsugi R."/>
            <person name="Baeten J."/>
            <person name="Francoijs K.J."/>
            <person name="Nataraja K.N."/>
            <person name="Reddy Y.A.N."/>
            <person name="Phadnis S."/>
            <person name="Ravikumar R.L."/>
            <person name="Schlapbach R."/>
            <person name="Sreeman S.M."/>
            <person name="Shimizu K.K."/>
        </authorList>
    </citation>
    <scope>NUCLEOTIDE SEQUENCE</scope>
</reference>
<comment type="similarity">
    <text evidence="1">Belongs to the prefoldin subunit beta family.</text>
</comment>
<dbReference type="GO" id="GO:0016272">
    <property type="term" value="C:prefoldin complex"/>
    <property type="evidence" value="ECO:0007669"/>
    <property type="project" value="InterPro"/>
</dbReference>
<gene>
    <name evidence="2" type="primary">gb29673</name>
    <name evidence="2" type="ORF">PR202_gb29673</name>
</gene>
<dbReference type="EMBL" id="BQKI01000126">
    <property type="protein sequence ID" value="GJN40458.1"/>
    <property type="molecule type" value="Genomic_DNA"/>
</dbReference>
<sequence>MAAAAAGGAGTTPAKEMDKKVELMKEVRAHEVAISELNSLPPSRQPVYQKTGNIFFRKSIKSVVTAEQKQLDLARDRLNKLDQA</sequence>
<keyword evidence="3" id="KW-1185">Reference proteome</keyword>
<organism evidence="2 3">
    <name type="scientific">Eleusine coracana subsp. coracana</name>
    <dbReference type="NCBI Taxonomy" id="191504"/>
    <lineage>
        <taxon>Eukaryota</taxon>
        <taxon>Viridiplantae</taxon>
        <taxon>Streptophyta</taxon>
        <taxon>Embryophyta</taxon>
        <taxon>Tracheophyta</taxon>
        <taxon>Spermatophyta</taxon>
        <taxon>Magnoliopsida</taxon>
        <taxon>Liliopsida</taxon>
        <taxon>Poales</taxon>
        <taxon>Poaceae</taxon>
        <taxon>PACMAD clade</taxon>
        <taxon>Chloridoideae</taxon>
        <taxon>Cynodonteae</taxon>
        <taxon>Eleusininae</taxon>
        <taxon>Eleusine</taxon>
    </lineage>
</organism>
<dbReference type="Pfam" id="PF01920">
    <property type="entry name" value="Prefoldin_2"/>
    <property type="match status" value="1"/>
</dbReference>
<dbReference type="InterPro" id="IPR009053">
    <property type="entry name" value="Prefoldin"/>
</dbReference>
<dbReference type="Proteomes" id="UP001054889">
    <property type="component" value="Unassembled WGS sequence"/>
</dbReference>
<protein>
    <recommendedName>
        <fullName evidence="4">Prefoldin subunit 1</fullName>
    </recommendedName>
</protein>
<dbReference type="GO" id="GO:0051082">
    <property type="term" value="F:unfolded protein binding"/>
    <property type="evidence" value="ECO:0007669"/>
    <property type="project" value="InterPro"/>
</dbReference>
<comment type="caution">
    <text evidence="2">The sequence shown here is derived from an EMBL/GenBank/DDBJ whole genome shotgun (WGS) entry which is preliminary data.</text>
</comment>